<dbReference type="InterPro" id="IPR006034">
    <property type="entry name" value="Asparaginase/glutaminase-like"/>
</dbReference>
<dbReference type="PIRSF" id="PIRSF500176">
    <property type="entry name" value="L_ASNase"/>
    <property type="match status" value="1"/>
</dbReference>
<comment type="similarity">
    <text evidence="1 7">Belongs to the asparaginase 1 family.</text>
</comment>
<dbReference type="InterPro" id="IPR027473">
    <property type="entry name" value="L-asparaginase_C"/>
</dbReference>
<dbReference type="GO" id="GO:0006528">
    <property type="term" value="P:asparagine metabolic process"/>
    <property type="evidence" value="ECO:0007669"/>
    <property type="project" value="InterPro"/>
</dbReference>
<dbReference type="InterPro" id="IPR027474">
    <property type="entry name" value="L-asparaginase_N"/>
</dbReference>
<dbReference type="PANTHER" id="PTHR11707">
    <property type="entry name" value="L-ASPARAGINASE"/>
    <property type="match status" value="1"/>
</dbReference>
<proteinExistence type="inferred from homology"/>
<dbReference type="PIRSF" id="PIRSF001220">
    <property type="entry name" value="L-ASNase_gatD"/>
    <property type="match status" value="1"/>
</dbReference>
<reference evidence="12" key="1">
    <citation type="submission" date="2015-06" db="EMBL/GenBank/DDBJ databases">
        <authorList>
            <person name="Lim Y.L."/>
            <person name="Ee R."/>
            <person name="Yong D."/>
            <person name="How K.Y."/>
            <person name="Yin W.F."/>
            <person name="Chan K.G."/>
        </authorList>
    </citation>
    <scope>NUCLEOTIDE SEQUENCE [LARGE SCALE GENOMIC DNA]</scope>
    <source>
        <strain evidence="12">DSM 25325</strain>
    </source>
</reference>
<dbReference type="InterPro" id="IPR040919">
    <property type="entry name" value="Asparaginase_C"/>
</dbReference>
<feature type="active site" evidence="6">
    <location>
        <position position="116"/>
    </location>
</feature>
<dbReference type="CDD" id="cd08964">
    <property type="entry name" value="L-asparaginase_II"/>
    <property type="match status" value="1"/>
</dbReference>
<dbReference type="RefSeq" id="WP_052892783.1">
    <property type="nucleotide sequence ID" value="NZ_CP011568.3"/>
</dbReference>
<feature type="active site" evidence="5">
    <location>
        <position position="37"/>
    </location>
</feature>
<organism evidence="11 12">
    <name type="scientific">Pandoraea thiooxydans</name>
    <dbReference type="NCBI Taxonomy" id="445709"/>
    <lineage>
        <taxon>Bacteria</taxon>
        <taxon>Pseudomonadati</taxon>
        <taxon>Pseudomonadota</taxon>
        <taxon>Betaproteobacteria</taxon>
        <taxon>Burkholderiales</taxon>
        <taxon>Burkholderiaceae</taxon>
        <taxon>Pandoraea</taxon>
    </lineage>
</organism>
<dbReference type="PRINTS" id="PR00139">
    <property type="entry name" value="ASNGLNASE"/>
</dbReference>
<dbReference type="InterPro" id="IPR036152">
    <property type="entry name" value="Asp/glu_Ase-like_sf"/>
</dbReference>
<evidence type="ECO:0000313" key="11">
    <source>
        <dbReference type="EMBL" id="AKJ70183.2"/>
    </source>
</evidence>
<dbReference type="InterPro" id="IPR037152">
    <property type="entry name" value="L-asparaginase_N_sf"/>
</dbReference>
<feature type="binding site" evidence="4">
    <location>
        <position position="83"/>
    </location>
    <ligand>
        <name>substrate</name>
    </ligand>
</feature>
<evidence type="ECO:0000256" key="4">
    <source>
        <dbReference type="PIRSR" id="PIRSR001220-2"/>
    </source>
</evidence>
<sequence length="351" mass="36641">MKAHSSSNVSQGARPVADEAKHHADLPRIAVLGTGGTIASSGGSATQLHDYDVTATVGEVLSAVPQLGEIATISSEQVLNIPSHDIDNAMLLNIARRVNAALDDPGIDGVVITHGTDTLEETAYFLNLVIKSNKPVVVVGAMRPASALSADGPLNLYNAVLVATSPAARDKGVLVLLNDRIVAARNAAKRHTTGTDAFRAAEYGTLGEVSAGVVRFLCAPLLLHTTATDFSAGQIDDLPLVDIIYDHQSARTHFYQSAIAAGARGIVLAGTGNGSLSTAARAGAREALEHGVRVVRASRVGDGTVTPLSEDEALQTIAANSLNPQKARILLMLALTKTSDFRAIQRYFDTC</sequence>
<dbReference type="Pfam" id="PF00710">
    <property type="entry name" value="Asparaginase"/>
    <property type="match status" value="1"/>
</dbReference>
<keyword evidence="2" id="KW-0378">Hydrolase</keyword>
<dbReference type="PROSITE" id="PS00917">
    <property type="entry name" value="ASN_GLN_ASE_2"/>
    <property type="match status" value="1"/>
</dbReference>
<dbReference type="FunFam" id="3.40.50.1170:FF:000001">
    <property type="entry name" value="L-asparaginase 2"/>
    <property type="match status" value="1"/>
</dbReference>
<dbReference type="SMART" id="SM00870">
    <property type="entry name" value="Asparaginase"/>
    <property type="match status" value="1"/>
</dbReference>
<dbReference type="OrthoDB" id="9788068at2"/>
<evidence type="ECO:0000313" key="12">
    <source>
        <dbReference type="Proteomes" id="UP000036700"/>
    </source>
</evidence>
<dbReference type="KEGG" id="ptx:ABW99_20180"/>
<name>A0A0G3ESY0_9BURK</name>
<feature type="compositionally biased region" description="Polar residues" evidence="8">
    <location>
        <begin position="1"/>
        <end position="11"/>
    </location>
</feature>
<dbReference type="EMBL" id="CP011568">
    <property type="protein sequence ID" value="AKJ70183.2"/>
    <property type="molecule type" value="Genomic_DNA"/>
</dbReference>
<dbReference type="Pfam" id="PF17763">
    <property type="entry name" value="Asparaginase_C"/>
    <property type="match status" value="1"/>
</dbReference>
<evidence type="ECO:0000256" key="7">
    <source>
        <dbReference type="RuleBase" id="RU004456"/>
    </source>
</evidence>
<feature type="region of interest" description="Disordered" evidence="8">
    <location>
        <begin position="1"/>
        <end position="20"/>
    </location>
</feature>
<dbReference type="Proteomes" id="UP000036700">
    <property type="component" value="Chromosome"/>
</dbReference>
<dbReference type="PROSITE" id="PS51732">
    <property type="entry name" value="ASN_GLN_ASE_3"/>
    <property type="match status" value="1"/>
</dbReference>
<dbReference type="NCBIfam" id="TIGR00520">
    <property type="entry name" value="asnASE_II"/>
    <property type="match status" value="1"/>
</dbReference>
<accession>A0A0G3ESY0</accession>
<dbReference type="GO" id="GO:0004067">
    <property type="term" value="F:asparaginase activity"/>
    <property type="evidence" value="ECO:0007669"/>
    <property type="project" value="UniProtKB-UniRule"/>
</dbReference>
<evidence type="ECO:0000256" key="2">
    <source>
        <dbReference type="ARBA" id="ARBA00022801"/>
    </source>
</evidence>
<dbReference type="STRING" id="445709.ABW99_20180"/>
<dbReference type="Gene3D" id="3.40.50.40">
    <property type="match status" value="1"/>
</dbReference>
<protein>
    <submittedName>
        <fullName evidence="11">L-asparaginase</fullName>
    </submittedName>
</protein>
<keyword evidence="12" id="KW-1185">Reference proteome</keyword>
<feature type="domain" description="L-asparaginase N-terminal" evidence="9">
    <location>
        <begin position="28"/>
        <end position="216"/>
    </location>
</feature>
<feature type="active site" description="O-isoaspartyl threonine intermediate" evidence="3">
    <location>
        <position position="37"/>
    </location>
</feature>
<evidence type="ECO:0000256" key="1">
    <source>
        <dbReference type="ARBA" id="ARBA00010518"/>
    </source>
</evidence>
<evidence type="ECO:0000259" key="10">
    <source>
        <dbReference type="Pfam" id="PF17763"/>
    </source>
</evidence>
<evidence type="ECO:0000256" key="5">
    <source>
        <dbReference type="PROSITE-ProRule" id="PRU10099"/>
    </source>
</evidence>
<dbReference type="InterPro" id="IPR027475">
    <property type="entry name" value="Asparaginase/glutaminase_AS2"/>
</dbReference>
<dbReference type="PANTHER" id="PTHR11707:SF28">
    <property type="entry name" value="60 KDA LYSOPHOSPHOLIPASE"/>
    <property type="match status" value="1"/>
</dbReference>
<dbReference type="InterPro" id="IPR020827">
    <property type="entry name" value="Asparaginase/glutaminase_AS1"/>
</dbReference>
<dbReference type="PROSITE" id="PS00144">
    <property type="entry name" value="ASN_GLN_ASE_1"/>
    <property type="match status" value="1"/>
</dbReference>
<dbReference type="Gene3D" id="3.40.50.1170">
    <property type="entry name" value="L-asparaginase, N-terminal domain"/>
    <property type="match status" value="1"/>
</dbReference>
<gene>
    <name evidence="11" type="ORF">ABW99_20180</name>
</gene>
<evidence type="ECO:0000259" key="9">
    <source>
        <dbReference type="Pfam" id="PF00710"/>
    </source>
</evidence>
<feature type="domain" description="Asparaginase/glutaminase C-terminal" evidence="10">
    <location>
        <begin position="241"/>
        <end position="348"/>
    </location>
</feature>
<feature type="binding site" evidence="4">
    <location>
        <begin position="116"/>
        <end position="117"/>
    </location>
    <ligand>
        <name>substrate</name>
    </ligand>
</feature>
<dbReference type="AlphaFoldDB" id="A0A0G3ESY0"/>
<dbReference type="InterPro" id="IPR004550">
    <property type="entry name" value="AsnASE_II"/>
</dbReference>
<dbReference type="SUPFAM" id="SSF53774">
    <property type="entry name" value="Glutaminase/Asparaginase"/>
    <property type="match status" value="1"/>
</dbReference>
<evidence type="ECO:0000256" key="8">
    <source>
        <dbReference type="SAM" id="MobiDB-lite"/>
    </source>
</evidence>
<evidence type="ECO:0000256" key="6">
    <source>
        <dbReference type="PROSITE-ProRule" id="PRU10100"/>
    </source>
</evidence>
<evidence type="ECO:0000256" key="3">
    <source>
        <dbReference type="PIRSR" id="PIRSR001220-1"/>
    </source>
</evidence>